<proteinExistence type="predicted"/>
<keyword evidence="1" id="KW-0812">Transmembrane</keyword>
<gene>
    <name evidence="2" type="ORF">BOVATA_024650</name>
</gene>
<organism evidence="2 3">
    <name type="scientific">Babesia ovata</name>
    <dbReference type="NCBI Taxonomy" id="189622"/>
    <lineage>
        <taxon>Eukaryota</taxon>
        <taxon>Sar</taxon>
        <taxon>Alveolata</taxon>
        <taxon>Apicomplexa</taxon>
        <taxon>Aconoidasida</taxon>
        <taxon>Piroplasmida</taxon>
        <taxon>Babesiidae</taxon>
        <taxon>Babesia</taxon>
    </lineage>
</organism>
<keyword evidence="1" id="KW-1133">Transmembrane helix</keyword>
<dbReference type="VEuPathDB" id="PiroplasmaDB:BOVATA_024650"/>
<comment type="caution">
    <text evidence="2">The sequence shown here is derived from an EMBL/GenBank/DDBJ whole genome shotgun (WGS) entry which is preliminary data.</text>
</comment>
<evidence type="ECO:0000313" key="3">
    <source>
        <dbReference type="Proteomes" id="UP000236319"/>
    </source>
</evidence>
<evidence type="ECO:0000256" key="1">
    <source>
        <dbReference type="SAM" id="Phobius"/>
    </source>
</evidence>
<dbReference type="EMBL" id="BDSA01000002">
    <property type="protein sequence ID" value="GBE60972.1"/>
    <property type="molecule type" value="Genomic_DNA"/>
</dbReference>
<reference evidence="2 3" key="1">
    <citation type="journal article" date="2017" name="BMC Genomics">
        <title>Whole-genome assembly of Babesia ovata and comparative genomics between closely related pathogens.</title>
        <authorList>
            <person name="Yamagishi J."/>
            <person name="Asada M."/>
            <person name="Hakimi H."/>
            <person name="Tanaka T.Q."/>
            <person name="Sugimoto C."/>
            <person name="Kawazu S."/>
        </authorList>
    </citation>
    <scope>NUCLEOTIDE SEQUENCE [LARGE SCALE GENOMIC DNA]</scope>
    <source>
        <strain evidence="2 3">Miyake</strain>
    </source>
</reference>
<dbReference type="AlphaFoldDB" id="A0A2H6KDA0"/>
<keyword evidence="3" id="KW-1185">Reference proteome</keyword>
<evidence type="ECO:0000313" key="2">
    <source>
        <dbReference type="EMBL" id="GBE60972.1"/>
    </source>
</evidence>
<dbReference type="GeneID" id="39874742"/>
<dbReference type="RefSeq" id="XP_028867215.1">
    <property type="nucleotide sequence ID" value="XM_029011382.1"/>
</dbReference>
<sequence>MVTLTWRSKTLLSLIAFVSIFVFAASPPWDKFWLVLLFIFSIFLMFDVLFVTPRHFDFDPFYRLVRHAVASKRYTAIGKLVKTTKGISIGYIGRPWWSSTGKSSAA</sequence>
<feature type="transmembrane region" description="Helical" evidence="1">
    <location>
        <begin position="34"/>
        <end position="53"/>
    </location>
</feature>
<protein>
    <submittedName>
        <fullName evidence="2">Uncharacterized protein</fullName>
    </submittedName>
</protein>
<keyword evidence="1" id="KW-0472">Membrane</keyword>
<dbReference type="OrthoDB" id="10340461at2759"/>
<accession>A0A2H6KDA0</accession>
<dbReference type="Proteomes" id="UP000236319">
    <property type="component" value="Unassembled WGS sequence"/>
</dbReference>
<name>A0A2H6KDA0_9APIC</name>